<keyword evidence="5" id="KW-0812">Transmembrane</keyword>
<dbReference type="EMBL" id="JAMTCJ010000003">
    <property type="protein sequence ID" value="MCP2177854.1"/>
    <property type="molecule type" value="Genomic_DNA"/>
</dbReference>
<feature type="region of interest" description="Disordered" evidence="4">
    <location>
        <begin position="1"/>
        <end position="20"/>
    </location>
</feature>
<feature type="compositionally biased region" description="Pro residues" evidence="4">
    <location>
        <begin position="1"/>
        <end position="12"/>
    </location>
</feature>
<evidence type="ECO:0000313" key="7">
    <source>
        <dbReference type="EMBL" id="MCP2177854.1"/>
    </source>
</evidence>
<dbReference type="InterPro" id="IPR050482">
    <property type="entry name" value="Sensor_HK_TwoCompSys"/>
</dbReference>
<dbReference type="InterPro" id="IPR036890">
    <property type="entry name" value="HATPase_C_sf"/>
</dbReference>
<dbReference type="Pfam" id="PF02518">
    <property type="entry name" value="HATPase_c"/>
    <property type="match status" value="1"/>
</dbReference>
<evidence type="ECO:0000256" key="4">
    <source>
        <dbReference type="SAM" id="MobiDB-lite"/>
    </source>
</evidence>
<feature type="domain" description="Histidine kinase/HSP90-like ATPase" evidence="6">
    <location>
        <begin position="319"/>
        <end position="403"/>
    </location>
</feature>
<evidence type="ECO:0000256" key="3">
    <source>
        <dbReference type="ARBA" id="ARBA00023012"/>
    </source>
</evidence>
<feature type="transmembrane region" description="Helical" evidence="5">
    <location>
        <begin position="146"/>
        <end position="165"/>
    </location>
</feature>
<keyword evidence="8" id="KW-1185">Reference proteome</keyword>
<protein>
    <submittedName>
        <fullName evidence="7">Signal transduction histidine kinase</fullName>
    </submittedName>
</protein>
<reference evidence="7 8" key="1">
    <citation type="submission" date="2022-06" db="EMBL/GenBank/DDBJ databases">
        <title>Genomic Encyclopedia of Archaeal and Bacterial Type Strains, Phase II (KMG-II): from individual species to whole genera.</title>
        <authorList>
            <person name="Goeker M."/>
        </authorList>
    </citation>
    <scope>NUCLEOTIDE SEQUENCE [LARGE SCALE GENOMIC DNA]</scope>
    <source>
        <strain evidence="7 8">DSM 44693</strain>
    </source>
</reference>
<keyword evidence="2 7" id="KW-0418">Kinase</keyword>
<evidence type="ECO:0000256" key="5">
    <source>
        <dbReference type="SAM" id="Phobius"/>
    </source>
</evidence>
<dbReference type="PANTHER" id="PTHR24421">
    <property type="entry name" value="NITRATE/NITRITE SENSOR PROTEIN NARX-RELATED"/>
    <property type="match status" value="1"/>
</dbReference>
<keyword evidence="3" id="KW-0902">Two-component regulatory system</keyword>
<feature type="transmembrane region" description="Helical" evidence="5">
    <location>
        <begin position="61"/>
        <end position="84"/>
    </location>
</feature>
<dbReference type="InterPro" id="IPR003594">
    <property type="entry name" value="HATPase_dom"/>
</dbReference>
<name>A0ABT1HIV1_9NOCA</name>
<dbReference type="RefSeq" id="WP_253662733.1">
    <property type="nucleotide sequence ID" value="NZ_BAAAJQ010000001.1"/>
</dbReference>
<organism evidence="7 8">
    <name type="scientific">Williamsia maris</name>
    <dbReference type="NCBI Taxonomy" id="72806"/>
    <lineage>
        <taxon>Bacteria</taxon>
        <taxon>Bacillati</taxon>
        <taxon>Actinomycetota</taxon>
        <taxon>Actinomycetes</taxon>
        <taxon>Mycobacteriales</taxon>
        <taxon>Nocardiaceae</taxon>
        <taxon>Williamsia</taxon>
    </lineage>
</organism>
<dbReference type="Proteomes" id="UP001206895">
    <property type="component" value="Unassembled WGS sequence"/>
</dbReference>
<comment type="caution">
    <text evidence="7">The sequence shown here is derived from an EMBL/GenBank/DDBJ whole genome shotgun (WGS) entry which is preliminary data.</text>
</comment>
<sequence>MATDAPPIPPLRGTPATATRAGAGSAETRILGQFGIFVGAGYIAYLVITSTYFPAAARVSAAWWSIPSIVIVFAAGITIGIAGIARSVRGINITTTIALLGFLVVIAIWPLAWNGGVIDDSHGLWFVQFNGLPALAAALIWRPPRALLYLVIVVVIAAYDNYLVRTPNVASPLLTEIAFAGGFCLVPVAAALMGVRTARLLDHTRERAYGVARAAASAQAVATERARFNALTHDGVMATLLAAARQGNTPTVTRQANTTVDNLHRLDAEFVVAHDLDARAAAAVIRNGIAEVDQSIPMSVTGTGDVGDTGYAPEVIRTISAAAAEAARNTVRYATPTGRRAQVEFAAGSVTVTVSDTGPGFDTRAVPAHRMGIAVSIHGRMASLHNGTAHIESQPGTGTTVTLGWTTS</sequence>
<accession>A0ABT1HIV1</accession>
<gene>
    <name evidence="7" type="ORF">LX13_003682</name>
</gene>
<dbReference type="GO" id="GO:0016301">
    <property type="term" value="F:kinase activity"/>
    <property type="evidence" value="ECO:0007669"/>
    <property type="project" value="UniProtKB-KW"/>
</dbReference>
<evidence type="ECO:0000256" key="2">
    <source>
        <dbReference type="ARBA" id="ARBA00022777"/>
    </source>
</evidence>
<evidence type="ECO:0000313" key="8">
    <source>
        <dbReference type="Proteomes" id="UP001206895"/>
    </source>
</evidence>
<keyword evidence="5" id="KW-1133">Transmembrane helix</keyword>
<evidence type="ECO:0000259" key="6">
    <source>
        <dbReference type="Pfam" id="PF02518"/>
    </source>
</evidence>
<feature type="transmembrane region" description="Helical" evidence="5">
    <location>
        <begin position="91"/>
        <end position="112"/>
    </location>
</feature>
<dbReference type="Gene3D" id="3.30.565.10">
    <property type="entry name" value="Histidine kinase-like ATPase, C-terminal domain"/>
    <property type="match status" value="1"/>
</dbReference>
<keyword evidence="5" id="KW-0472">Membrane</keyword>
<keyword evidence="1" id="KW-0808">Transferase</keyword>
<feature type="transmembrane region" description="Helical" evidence="5">
    <location>
        <begin position="124"/>
        <end position="141"/>
    </location>
</feature>
<feature type="transmembrane region" description="Helical" evidence="5">
    <location>
        <begin position="34"/>
        <end position="55"/>
    </location>
</feature>
<evidence type="ECO:0000256" key="1">
    <source>
        <dbReference type="ARBA" id="ARBA00022679"/>
    </source>
</evidence>
<proteinExistence type="predicted"/>
<dbReference type="SUPFAM" id="SSF55874">
    <property type="entry name" value="ATPase domain of HSP90 chaperone/DNA topoisomerase II/histidine kinase"/>
    <property type="match status" value="1"/>
</dbReference>
<feature type="transmembrane region" description="Helical" evidence="5">
    <location>
        <begin position="177"/>
        <end position="195"/>
    </location>
</feature>